<evidence type="ECO:0000313" key="3">
    <source>
        <dbReference type="EMBL" id="SCG43736.1"/>
    </source>
</evidence>
<feature type="domain" description="DUF4872" evidence="2">
    <location>
        <begin position="213"/>
        <end position="356"/>
    </location>
</feature>
<organism evidence="3 4">
    <name type="scientific">Micromonospora coxensis</name>
    <dbReference type="NCBI Taxonomy" id="356852"/>
    <lineage>
        <taxon>Bacteria</taxon>
        <taxon>Bacillati</taxon>
        <taxon>Actinomycetota</taxon>
        <taxon>Actinomycetes</taxon>
        <taxon>Micromonosporales</taxon>
        <taxon>Micromonosporaceae</taxon>
        <taxon>Micromonospora</taxon>
    </lineage>
</organism>
<dbReference type="Proteomes" id="UP000198215">
    <property type="component" value="Chromosome I"/>
</dbReference>
<proteinExistence type="predicted"/>
<name>A0A1C5HCJ2_9ACTN</name>
<evidence type="ECO:0000313" key="4">
    <source>
        <dbReference type="Proteomes" id="UP000198215"/>
    </source>
</evidence>
<dbReference type="InterPro" id="IPR032369">
    <property type="entry name" value="DUF4872"/>
</dbReference>
<dbReference type="InterPro" id="IPR026935">
    <property type="entry name" value="BtrH_N"/>
</dbReference>
<dbReference type="AlphaFoldDB" id="A0A1C5HCJ2"/>
<keyword evidence="4" id="KW-1185">Reference proteome</keyword>
<dbReference type="Pfam" id="PF14399">
    <property type="entry name" value="BtrH_N"/>
    <property type="match status" value="1"/>
</dbReference>
<sequence length="438" mass="46921">MTTRKPSESRIRTRMARTGESYATARAGLSGARTSPKPVTDAGWALRGGLHAETSNLTNVLAHLGGDAAPARLSEAMLLGVGGGLGAGYMLWEIKGQTPNLFLGFRYRWTFHDWAERTMDRLGVGYQVKTTGSSKAAATALHEQLADGAPVLVTPDRQVVGYWHLPPEYALAGRGRPVFSGARRSPVVAYAAADDGIRLDDRNLAPLTVDADTLAEARARVSSTKNRMIVVHTVPEEIALADAVRAGIADCITQLDAKAATVALPAWSKWSRLVTDQRNAKGWPKLYGKGGMATTLLSVWEHVEPAGLTGGNLRDLYADFLEEAAPLLGDSADAAADAAALFRQAARLWHDVAETALPWDVPEYARIRELVATISAGVAAGDSAVADRVEAAETLWDLIAEYDRKPPAEPDLARLSEQIQAVHDTEREAVGALRHVVG</sequence>
<evidence type="ECO:0000259" key="1">
    <source>
        <dbReference type="Pfam" id="PF14399"/>
    </source>
</evidence>
<evidence type="ECO:0000259" key="2">
    <source>
        <dbReference type="Pfam" id="PF16169"/>
    </source>
</evidence>
<dbReference type="RefSeq" id="WP_231933545.1">
    <property type="nucleotide sequence ID" value="NZ_LT607753.1"/>
</dbReference>
<reference evidence="4" key="1">
    <citation type="submission" date="2016-06" db="EMBL/GenBank/DDBJ databases">
        <authorList>
            <person name="Varghese N."/>
            <person name="Submissions Spin"/>
        </authorList>
    </citation>
    <scope>NUCLEOTIDE SEQUENCE [LARGE SCALE GENOMIC DNA]</scope>
    <source>
        <strain evidence="4">DSM 45161</strain>
    </source>
</reference>
<feature type="domain" description="Butirosin biosynthesis protein H N-terminal" evidence="1">
    <location>
        <begin position="51"/>
        <end position="164"/>
    </location>
</feature>
<protein>
    <submittedName>
        <fullName evidence="3">Butirosin biosynthesis protein H, N-terminal</fullName>
    </submittedName>
</protein>
<dbReference type="EMBL" id="LT607753">
    <property type="protein sequence ID" value="SCG43736.1"/>
    <property type="molecule type" value="Genomic_DNA"/>
</dbReference>
<gene>
    <name evidence="3" type="ORF">GA0070614_1118</name>
</gene>
<accession>A0A1C5HCJ2</accession>
<dbReference type="Pfam" id="PF16169">
    <property type="entry name" value="DUF4872"/>
    <property type="match status" value="1"/>
</dbReference>